<dbReference type="InterPro" id="IPR011701">
    <property type="entry name" value="MFS"/>
</dbReference>
<accession>A0A4R2JXY4</accession>
<feature type="domain" description="Major facilitator superfamily (MFS) profile" evidence="6">
    <location>
        <begin position="9"/>
        <end position="393"/>
    </location>
</feature>
<gene>
    <name evidence="7" type="ORF">EV192_102425</name>
</gene>
<comment type="subcellular location">
    <subcellularLocation>
        <location evidence="1">Cell membrane</location>
        <topology evidence="1">Multi-pass membrane protein</topology>
    </subcellularLocation>
</comment>
<feature type="transmembrane region" description="Helical" evidence="5">
    <location>
        <begin position="341"/>
        <end position="361"/>
    </location>
</feature>
<feature type="transmembrane region" description="Helical" evidence="5">
    <location>
        <begin position="78"/>
        <end position="101"/>
    </location>
</feature>
<dbReference type="PANTHER" id="PTHR42910:SF1">
    <property type="entry name" value="MAJOR FACILITATOR SUPERFAMILY (MFS) PROFILE DOMAIN-CONTAINING PROTEIN"/>
    <property type="match status" value="1"/>
</dbReference>
<dbReference type="OrthoDB" id="9815356at2"/>
<evidence type="ECO:0000256" key="1">
    <source>
        <dbReference type="ARBA" id="ARBA00004651"/>
    </source>
</evidence>
<evidence type="ECO:0000256" key="2">
    <source>
        <dbReference type="ARBA" id="ARBA00022692"/>
    </source>
</evidence>
<dbReference type="PANTHER" id="PTHR42910">
    <property type="entry name" value="TRANSPORTER SCO4007-RELATED"/>
    <property type="match status" value="1"/>
</dbReference>
<keyword evidence="2 5" id="KW-0812">Transmembrane</keyword>
<proteinExistence type="predicted"/>
<dbReference type="Pfam" id="PF07690">
    <property type="entry name" value="MFS_1"/>
    <property type="match status" value="1"/>
</dbReference>
<dbReference type="PROSITE" id="PS50850">
    <property type="entry name" value="MFS"/>
    <property type="match status" value="1"/>
</dbReference>
<evidence type="ECO:0000313" key="7">
    <source>
        <dbReference type="EMBL" id="TCO62288.1"/>
    </source>
</evidence>
<feature type="transmembrane region" description="Helical" evidence="5">
    <location>
        <begin position="12"/>
        <end position="31"/>
    </location>
</feature>
<feature type="transmembrane region" description="Helical" evidence="5">
    <location>
        <begin position="43"/>
        <end position="66"/>
    </location>
</feature>
<reference evidence="7 8" key="1">
    <citation type="submission" date="2019-03" db="EMBL/GenBank/DDBJ databases">
        <title>Genomic Encyclopedia of Type Strains, Phase IV (KMG-IV): sequencing the most valuable type-strain genomes for metagenomic binning, comparative biology and taxonomic classification.</title>
        <authorList>
            <person name="Goeker M."/>
        </authorList>
    </citation>
    <scope>NUCLEOTIDE SEQUENCE [LARGE SCALE GENOMIC DNA]</scope>
    <source>
        <strain evidence="7 8">DSM 45934</strain>
    </source>
</reference>
<evidence type="ECO:0000256" key="4">
    <source>
        <dbReference type="ARBA" id="ARBA00023136"/>
    </source>
</evidence>
<dbReference type="EMBL" id="SLWS01000002">
    <property type="protein sequence ID" value="TCO62288.1"/>
    <property type="molecule type" value="Genomic_DNA"/>
</dbReference>
<dbReference type="Gene3D" id="1.20.1250.20">
    <property type="entry name" value="MFS general substrate transporter like domains"/>
    <property type="match status" value="1"/>
</dbReference>
<dbReference type="GO" id="GO:0022857">
    <property type="term" value="F:transmembrane transporter activity"/>
    <property type="evidence" value="ECO:0007669"/>
    <property type="project" value="InterPro"/>
</dbReference>
<evidence type="ECO:0000259" key="6">
    <source>
        <dbReference type="PROSITE" id="PS50850"/>
    </source>
</evidence>
<feature type="transmembrane region" description="Helical" evidence="5">
    <location>
        <begin position="139"/>
        <end position="160"/>
    </location>
</feature>
<feature type="transmembrane region" description="Helical" evidence="5">
    <location>
        <begin position="107"/>
        <end position="127"/>
    </location>
</feature>
<evidence type="ECO:0000256" key="5">
    <source>
        <dbReference type="SAM" id="Phobius"/>
    </source>
</evidence>
<keyword evidence="8" id="KW-1185">Reference proteome</keyword>
<name>A0A4R2JXY4_9PSEU</name>
<dbReference type="CDD" id="cd17324">
    <property type="entry name" value="MFS_NepI_like"/>
    <property type="match status" value="1"/>
</dbReference>
<sequence>MTSISVRQSTGMVTLFAFAAGLAVANIYYAQPLLSAIATEFRIGSGTATLIVTLTTIGYTAGLALLVPLGDMVSRRRLLVGLLLVVGVAQAVSAVVPSFAFLAVLSVPLAVCAVGAPILVSFAATLASTSDRGQVTGRVMTGVLLGVLLARTGGGLIAQVTGTWRSVYGVAAVLMVGLAVVLYRVLPEVAPIERIRYPALLRSVFAVVREEPALRLRCSYGFLCFASFSAFWTTLAFLLAQPPYSYGEGVIGLFGLAGAVGALAARPAGRLVDRNRERLTSGLLLGGIVLSWGVVAVQNGHSLAALLVGVLVLDLGVQGMQVTNLAVIYRTRPEARSRITMAYMTTYFLGGVAGSAAAGAAYPVAGWLGVCAVGGGLAVLALLIWGVEQVVQRGRTR</sequence>
<dbReference type="AlphaFoldDB" id="A0A4R2JXY4"/>
<feature type="transmembrane region" description="Helical" evidence="5">
    <location>
        <begin position="219"/>
        <end position="240"/>
    </location>
</feature>
<dbReference type="RefSeq" id="WP_132113940.1">
    <property type="nucleotide sequence ID" value="NZ_SLWS01000002.1"/>
</dbReference>
<comment type="caution">
    <text evidence="7">The sequence shown here is derived from an EMBL/GenBank/DDBJ whole genome shotgun (WGS) entry which is preliminary data.</text>
</comment>
<evidence type="ECO:0000313" key="8">
    <source>
        <dbReference type="Proteomes" id="UP000295680"/>
    </source>
</evidence>
<protein>
    <submittedName>
        <fullName evidence="7">Putative MFS family arabinose efflux permease</fullName>
    </submittedName>
</protein>
<dbReference type="GO" id="GO:0005886">
    <property type="term" value="C:plasma membrane"/>
    <property type="evidence" value="ECO:0007669"/>
    <property type="project" value="UniProtKB-SubCell"/>
</dbReference>
<keyword evidence="4 5" id="KW-0472">Membrane</keyword>
<dbReference type="InterPro" id="IPR020846">
    <property type="entry name" value="MFS_dom"/>
</dbReference>
<feature type="transmembrane region" description="Helical" evidence="5">
    <location>
        <begin position="303"/>
        <end position="329"/>
    </location>
</feature>
<feature type="transmembrane region" description="Helical" evidence="5">
    <location>
        <begin position="367"/>
        <end position="387"/>
    </location>
</feature>
<dbReference type="Proteomes" id="UP000295680">
    <property type="component" value="Unassembled WGS sequence"/>
</dbReference>
<feature type="transmembrane region" description="Helical" evidence="5">
    <location>
        <begin position="246"/>
        <end position="267"/>
    </location>
</feature>
<organism evidence="7 8">
    <name type="scientific">Actinocrispum wychmicini</name>
    <dbReference type="NCBI Taxonomy" id="1213861"/>
    <lineage>
        <taxon>Bacteria</taxon>
        <taxon>Bacillati</taxon>
        <taxon>Actinomycetota</taxon>
        <taxon>Actinomycetes</taxon>
        <taxon>Pseudonocardiales</taxon>
        <taxon>Pseudonocardiaceae</taxon>
        <taxon>Actinocrispum</taxon>
    </lineage>
</organism>
<keyword evidence="3 5" id="KW-1133">Transmembrane helix</keyword>
<feature type="transmembrane region" description="Helical" evidence="5">
    <location>
        <begin position="166"/>
        <end position="186"/>
    </location>
</feature>
<dbReference type="InterPro" id="IPR036259">
    <property type="entry name" value="MFS_trans_sf"/>
</dbReference>
<evidence type="ECO:0000256" key="3">
    <source>
        <dbReference type="ARBA" id="ARBA00022989"/>
    </source>
</evidence>
<dbReference type="SUPFAM" id="SSF103473">
    <property type="entry name" value="MFS general substrate transporter"/>
    <property type="match status" value="1"/>
</dbReference>
<feature type="transmembrane region" description="Helical" evidence="5">
    <location>
        <begin position="279"/>
        <end position="297"/>
    </location>
</feature>